<dbReference type="GO" id="GO:0070449">
    <property type="term" value="C:elongin complex"/>
    <property type="evidence" value="ECO:0007669"/>
    <property type="project" value="InterPro"/>
</dbReference>
<feature type="compositionally biased region" description="Polar residues" evidence="2">
    <location>
        <begin position="398"/>
        <end position="419"/>
    </location>
</feature>
<keyword evidence="5" id="KW-1185">Reference proteome</keyword>
<keyword evidence="1" id="KW-0539">Nucleus</keyword>
<feature type="non-terminal residue" evidence="4">
    <location>
        <position position="1"/>
    </location>
</feature>
<evidence type="ECO:0000256" key="1">
    <source>
        <dbReference type="PROSITE-ProRule" id="PRU00649"/>
    </source>
</evidence>
<feature type="region of interest" description="Disordered" evidence="2">
    <location>
        <begin position="396"/>
        <end position="432"/>
    </location>
</feature>
<dbReference type="SUPFAM" id="SSF47676">
    <property type="entry name" value="Conserved domain common to transcription factors TFIIS, elongin A, CRSP70"/>
    <property type="match status" value="1"/>
</dbReference>
<comment type="caution">
    <text evidence="4">The sequence shown here is derived from an EMBL/GenBank/DDBJ whole genome shotgun (WGS) entry which is preliminary data.</text>
</comment>
<feature type="region of interest" description="Disordered" evidence="2">
    <location>
        <begin position="95"/>
        <end position="164"/>
    </location>
</feature>
<dbReference type="Proteomes" id="UP001328107">
    <property type="component" value="Unassembled WGS sequence"/>
</dbReference>
<evidence type="ECO:0000256" key="2">
    <source>
        <dbReference type="SAM" id="MobiDB-lite"/>
    </source>
</evidence>
<comment type="subcellular location">
    <subcellularLocation>
        <location evidence="1">Nucleus</location>
    </subcellularLocation>
</comment>
<dbReference type="GO" id="GO:0006368">
    <property type="term" value="P:transcription elongation by RNA polymerase II"/>
    <property type="evidence" value="ECO:0007669"/>
    <property type="project" value="InterPro"/>
</dbReference>
<gene>
    <name evidence="4" type="ORF">PMAYCL1PPCAC_01253</name>
</gene>
<dbReference type="InterPro" id="IPR010684">
    <property type="entry name" value="RNA_pol_II_trans_fac_SIII_A"/>
</dbReference>
<dbReference type="InterPro" id="IPR017923">
    <property type="entry name" value="TFIIS_N"/>
</dbReference>
<dbReference type="InterPro" id="IPR051870">
    <property type="entry name" value="Elongin-A_domain"/>
</dbReference>
<sequence>AVRSLAPFEQCPSRVLTMSSDSDYLASKIEKYIKNLKEGHKIGHALQRLERMDMTVDLLTRTGVGKVVNRVSREDPEYEELARSIVGKWKKIAQAQQERKERSSSPIERRIKKEVKEEEYSNGYPGESSKPSSNNNYRKRRVKEEEASPTYSEHKIEKKRPKPAPAHGFLAALASGDTVKADKPKKLKPFSLSLDIAPNYRPMPTLNVKAAAKADDEPFDQSQMFRPKGGLTKIFAGRRKAATLTEVPRLFECCIRVLQNHINDIDSFGDIPYHIIKPILEKCTWQQLFEIEKKNPYLEEDSDELWEKLVAKHHANKPTRDEESWKTMFMRCNFDSENKLKMLSDRISKDGKASKDKVRKVVAITDVKMPRGSRKGAVVDMPSALEVSKARKEIFDSGSKSQLSQLPSTVQNRNSNLGASSHRKKELPTSLVKAGPKKGALMAKTMKMLGMKRK</sequence>
<protein>
    <recommendedName>
        <fullName evidence="3">TFIIS N-terminal domain-containing protein</fullName>
    </recommendedName>
</protein>
<dbReference type="AlphaFoldDB" id="A0AAN4YZ35"/>
<proteinExistence type="predicted"/>
<dbReference type="Gene3D" id="6.10.250.3180">
    <property type="match status" value="1"/>
</dbReference>
<dbReference type="Gene3D" id="1.20.930.10">
    <property type="entry name" value="Conserved domain common to transcription factors TFIIS, elongin A, CRSP70"/>
    <property type="match status" value="1"/>
</dbReference>
<evidence type="ECO:0000259" key="3">
    <source>
        <dbReference type="PROSITE" id="PS51319"/>
    </source>
</evidence>
<accession>A0AAN4YZ35</accession>
<reference evidence="5" key="1">
    <citation type="submission" date="2022-10" db="EMBL/GenBank/DDBJ databases">
        <title>Genome assembly of Pristionchus species.</title>
        <authorList>
            <person name="Yoshida K."/>
            <person name="Sommer R.J."/>
        </authorList>
    </citation>
    <scope>NUCLEOTIDE SEQUENCE [LARGE SCALE GENOMIC DNA]</scope>
    <source>
        <strain evidence="5">RS5460</strain>
    </source>
</reference>
<dbReference type="PANTHER" id="PTHR15141">
    <property type="entry name" value="TRANSCRIPTION ELONGATION FACTOR B POLYPEPTIDE 3"/>
    <property type="match status" value="1"/>
</dbReference>
<feature type="domain" description="TFIIS N-terminal" evidence="3">
    <location>
        <begin position="27"/>
        <end position="96"/>
    </location>
</feature>
<dbReference type="InterPro" id="IPR035441">
    <property type="entry name" value="TFIIS/LEDGF_dom_sf"/>
</dbReference>
<dbReference type="EMBL" id="BTRK01000001">
    <property type="protein sequence ID" value="GMR31058.1"/>
    <property type="molecule type" value="Genomic_DNA"/>
</dbReference>
<evidence type="ECO:0000313" key="5">
    <source>
        <dbReference type="Proteomes" id="UP001328107"/>
    </source>
</evidence>
<evidence type="ECO:0000313" key="4">
    <source>
        <dbReference type="EMBL" id="GMR31058.1"/>
    </source>
</evidence>
<dbReference type="PANTHER" id="PTHR15141:SF76">
    <property type="entry name" value="TRANSCRIPTION ELONGATION FACTOR B POLYPEPTIDE 3"/>
    <property type="match status" value="1"/>
</dbReference>
<dbReference type="Pfam" id="PF06881">
    <property type="entry name" value="Elongin_A"/>
    <property type="match status" value="1"/>
</dbReference>
<name>A0AAN4YZ35_9BILA</name>
<feature type="compositionally biased region" description="Basic and acidic residues" evidence="2">
    <location>
        <begin position="142"/>
        <end position="156"/>
    </location>
</feature>
<dbReference type="Pfam" id="PF08711">
    <property type="entry name" value="Med26"/>
    <property type="match status" value="1"/>
</dbReference>
<organism evidence="4 5">
    <name type="scientific">Pristionchus mayeri</name>
    <dbReference type="NCBI Taxonomy" id="1317129"/>
    <lineage>
        <taxon>Eukaryota</taxon>
        <taxon>Metazoa</taxon>
        <taxon>Ecdysozoa</taxon>
        <taxon>Nematoda</taxon>
        <taxon>Chromadorea</taxon>
        <taxon>Rhabditida</taxon>
        <taxon>Rhabditina</taxon>
        <taxon>Diplogasteromorpha</taxon>
        <taxon>Diplogasteroidea</taxon>
        <taxon>Neodiplogasteridae</taxon>
        <taxon>Pristionchus</taxon>
    </lineage>
</organism>
<dbReference type="PROSITE" id="PS51319">
    <property type="entry name" value="TFIIS_N"/>
    <property type="match status" value="1"/>
</dbReference>
<feature type="compositionally biased region" description="Basic and acidic residues" evidence="2">
    <location>
        <begin position="97"/>
        <end position="119"/>
    </location>
</feature>